<evidence type="ECO:0000256" key="1">
    <source>
        <dbReference type="SAM" id="MobiDB-lite"/>
    </source>
</evidence>
<feature type="region of interest" description="Disordered" evidence="1">
    <location>
        <begin position="120"/>
        <end position="150"/>
    </location>
</feature>
<organism evidence="2 3">
    <name type="scientific">Trichoderma asperellum (strain ATCC 204424 / CBS 433.97 / NBRC 101777)</name>
    <dbReference type="NCBI Taxonomy" id="1042311"/>
    <lineage>
        <taxon>Eukaryota</taxon>
        <taxon>Fungi</taxon>
        <taxon>Dikarya</taxon>
        <taxon>Ascomycota</taxon>
        <taxon>Pezizomycotina</taxon>
        <taxon>Sordariomycetes</taxon>
        <taxon>Hypocreomycetidae</taxon>
        <taxon>Hypocreales</taxon>
        <taxon>Hypocreaceae</taxon>
        <taxon>Trichoderma</taxon>
    </lineage>
</organism>
<gene>
    <name evidence="2" type="ORF">M441DRAFT_359876</name>
</gene>
<feature type="compositionally biased region" description="Polar residues" evidence="1">
    <location>
        <begin position="120"/>
        <end position="135"/>
    </location>
</feature>
<evidence type="ECO:0000313" key="2">
    <source>
        <dbReference type="EMBL" id="PTB42841.1"/>
    </source>
</evidence>
<keyword evidence="3" id="KW-1185">Reference proteome</keyword>
<accession>A0A2T3ZDF1</accession>
<proteinExistence type="predicted"/>
<name>A0A2T3ZDF1_TRIA4</name>
<dbReference type="AlphaFoldDB" id="A0A2T3ZDF1"/>
<protein>
    <submittedName>
        <fullName evidence="2">Uncharacterized protein</fullName>
    </submittedName>
</protein>
<dbReference type="EMBL" id="KZ679259">
    <property type="protein sequence ID" value="PTB42841.1"/>
    <property type="molecule type" value="Genomic_DNA"/>
</dbReference>
<sequence length="161" mass="17091">MYVGTAQSMPRRYLSPARGSSQIISDGGLCWGDASHDLHGRPMLDLSSSLPIVNSSTKSGQRRRSGLADIFVPRRTFATGNNGGTECLNASQVAIPPSGPPAWLLCLCIRWHDAIPVNESVSSPADQPSVEQASNFRGDPSSGARASQPFCSALHHMASTE</sequence>
<dbReference type="Proteomes" id="UP000240493">
    <property type="component" value="Unassembled WGS sequence"/>
</dbReference>
<evidence type="ECO:0000313" key="3">
    <source>
        <dbReference type="Proteomes" id="UP000240493"/>
    </source>
</evidence>
<reference evidence="2 3" key="1">
    <citation type="submission" date="2016-07" db="EMBL/GenBank/DDBJ databases">
        <title>Multiple horizontal gene transfer events from other fungi enriched the ability of initially mycotrophic Trichoderma (Ascomycota) to feed on dead plant biomass.</title>
        <authorList>
            <consortium name="DOE Joint Genome Institute"/>
            <person name="Aerts A."/>
            <person name="Atanasova L."/>
            <person name="Chenthamara K."/>
            <person name="Zhang J."/>
            <person name="Grujic M."/>
            <person name="Henrissat B."/>
            <person name="Kuo A."/>
            <person name="Salamov A."/>
            <person name="Lipzen A."/>
            <person name="Labutti K."/>
            <person name="Barry K."/>
            <person name="Miao Y."/>
            <person name="Rahimi M.J."/>
            <person name="Shen Q."/>
            <person name="Grigoriev I.V."/>
            <person name="Kubicek C.P."/>
            <person name="Druzhinina I.S."/>
        </authorList>
    </citation>
    <scope>NUCLEOTIDE SEQUENCE [LARGE SCALE GENOMIC DNA]</scope>
    <source>
        <strain evidence="2 3">CBS 433.97</strain>
    </source>
</reference>